<proteinExistence type="predicted"/>
<reference evidence="2 3" key="1">
    <citation type="submission" date="2017-07" db="EMBL/GenBank/DDBJ databases">
        <title>Phylogenetic study on the rhizospheric bacterium Ochrobactrum sp. A44.</title>
        <authorList>
            <person name="Krzyzanowska D.M."/>
            <person name="Ossowicki A."/>
            <person name="Rajewska M."/>
            <person name="Maciag T."/>
            <person name="Kaczynski Z."/>
            <person name="Czerwicka M."/>
            <person name="Jafra S."/>
        </authorList>
    </citation>
    <scope>NUCLEOTIDE SEQUENCE [LARGE SCALE GENOMIC DNA]</scope>
    <source>
        <strain evidence="2 3">OgA9a</strain>
    </source>
</reference>
<dbReference type="Proteomes" id="UP000216478">
    <property type="component" value="Unassembled WGS sequence"/>
</dbReference>
<gene>
    <name evidence="2" type="ORF">CEV33_4791A</name>
</gene>
<evidence type="ECO:0000313" key="3">
    <source>
        <dbReference type="Proteomes" id="UP000216478"/>
    </source>
</evidence>
<evidence type="ECO:0000256" key="1">
    <source>
        <dbReference type="SAM" id="MobiDB-lite"/>
    </source>
</evidence>
<protein>
    <submittedName>
        <fullName evidence="2">AAA domain protein</fullName>
    </submittedName>
</protein>
<dbReference type="AlphaFoldDB" id="A0A256G1L1"/>
<sequence length="51" mass="6092">MVWTLRPWCRQPTPSLRTMLRCRPSGRTPKSASVNWKQPRIDGKRSWTKRP</sequence>
<dbReference type="EMBL" id="NNRL01000089">
    <property type="protein sequence ID" value="OYR20962.1"/>
    <property type="molecule type" value="Genomic_DNA"/>
</dbReference>
<accession>A0A256G1L1</accession>
<name>A0A256G1L1_9HYPH</name>
<keyword evidence="3" id="KW-1185">Reference proteome</keyword>
<evidence type="ECO:0000313" key="2">
    <source>
        <dbReference type="EMBL" id="OYR20962.1"/>
    </source>
</evidence>
<comment type="caution">
    <text evidence="2">The sequence shown here is derived from an EMBL/GenBank/DDBJ whole genome shotgun (WGS) entry which is preliminary data.</text>
</comment>
<organism evidence="2 3">
    <name type="scientific">Brucella grignonensis</name>
    <dbReference type="NCBI Taxonomy" id="94627"/>
    <lineage>
        <taxon>Bacteria</taxon>
        <taxon>Pseudomonadati</taxon>
        <taxon>Pseudomonadota</taxon>
        <taxon>Alphaproteobacteria</taxon>
        <taxon>Hyphomicrobiales</taxon>
        <taxon>Brucellaceae</taxon>
        <taxon>Brucella/Ochrobactrum group</taxon>
        <taxon>Brucella</taxon>
    </lineage>
</organism>
<feature type="non-terminal residue" evidence="2">
    <location>
        <position position="51"/>
    </location>
</feature>
<feature type="region of interest" description="Disordered" evidence="1">
    <location>
        <begin position="19"/>
        <end position="51"/>
    </location>
</feature>